<evidence type="ECO:0000313" key="8">
    <source>
        <dbReference type="EMBL" id="KIM69063.1"/>
    </source>
</evidence>
<accession>A0A0C3A5V0</accession>
<dbReference type="STRING" id="1036808.A0A0C3A5V0"/>
<dbReference type="GO" id="GO:0008270">
    <property type="term" value="F:zinc ion binding"/>
    <property type="evidence" value="ECO:0007669"/>
    <property type="project" value="UniProtKB-KW"/>
</dbReference>
<gene>
    <name evidence="8" type="ORF">SCLCIDRAFT_104409</name>
</gene>
<name>A0A0C3A5V0_9AGAM</name>
<reference evidence="9" key="2">
    <citation type="submission" date="2015-01" db="EMBL/GenBank/DDBJ databases">
        <title>Evolutionary Origins and Diversification of the Mycorrhizal Mutualists.</title>
        <authorList>
            <consortium name="DOE Joint Genome Institute"/>
            <consortium name="Mycorrhizal Genomics Consortium"/>
            <person name="Kohler A."/>
            <person name="Kuo A."/>
            <person name="Nagy L.G."/>
            <person name="Floudas D."/>
            <person name="Copeland A."/>
            <person name="Barry K.W."/>
            <person name="Cichocki N."/>
            <person name="Veneault-Fourrey C."/>
            <person name="LaButti K."/>
            <person name="Lindquist E.A."/>
            <person name="Lipzen A."/>
            <person name="Lundell T."/>
            <person name="Morin E."/>
            <person name="Murat C."/>
            <person name="Riley R."/>
            <person name="Ohm R."/>
            <person name="Sun H."/>
            <person name="Tunlid A."/>
            <person name="Henrissat B."/>
            <person name="Grigoriev I.V."/>
            <person name="Hibbett D.S."/>
            <person name="Martin F."/>
        </authorList>
    </citation>
    <scope>NUCLEOTIDE SEQUENCE [LARGE SCALE GENOMIC DNA]</scope>
    <source>
        <strain evidence="9">Foug A</strain>
    </source>
</reference>
<evidence type="ECO:0000259" key="7">
    <source>
        <dbReference type="PROSITE" id="PS50145"/>
    </source>
</evidence>
<keyword evidence="1 4" id="KW-0479">Metal-binding</keyword>
<dbReference type="SUPFAM" id="SSF49599">
    <property type="entry name" value="TRAF domain-like"/>
    <property type="match status" value="2"/>
</dbReference>
<dbReference type="SMART" id="SM00184">
    <property type="entry name" value="RING"/>
    <property type="match status" value="1"/>
</dbReference>
<dbReference type="Proteomes" id="UP000053989">
    <property type="component" value="Unassembled WGS sequence"/>
</dbReference>
<keyword evidence="5" id="KW-0175">Coiled coil</keyword>
<sequence>MPSYVEPPNSNLICCICHAPFTNPTTTRTCMHTFCYDCITEAVRHSPQCPIDRLPLSTEDLSSSNPIVKHLVDELLVECLHSSAGCAHICQRQLLESHLKHACPYVTVPCPEIDCDQSDHYSECSSEVAACSLCTAEFPRSKTLEHIATCPNTEVPCVYVDNGCFWAGPRHELASAHIPSCPYEALKGFFTNNTVKMSALMAENATLQQRVQSLEGLVQIMQREMQFMKSTLGPWYRFETQQLDRMPATFGSDDSHARVRPITSPDIISQPLPMTDPIDTVHPPIHPADVDDAAAYFSVPDPAYPEGHRRTPSAHRPFGAILDAQAHAHQQLLLLPVSPLNLGTSLEGTLSGLRESIAATSASVESFARRNDIALTTESMRINEELGSLRYAIQGVRLQLHRLMMDRNAQVSARPSEPLSAAGLVPILPATLSPTQPVAHLPMMTPPFPGCPGTKL</sequence>
<dbReference type="EMBL" id="KN822007">
    <property type="protein sequence ID" value="KIM69063.1"/>
    <property type="molecule type" value="Genomic_DNA"/>
</dbReference>
<keyword evidence="2 4" id="KW-0863">Zinc-finger</keyword>
<dbReference type="PANTHER" id="PTHR10131">
    <property type="entry name" value="TNF RECEPTOR ASSOCIATED FACTOR"/>
    <property type="match status" value="1"/>
</dbReference>
<evidence type="ECO:0000256" key="1">
    <source>
        <dbReference type="ARBA" id="ARBA00022723"/>
    </source>
</evidence>
<dbReference type="PROSITE" id="PS50089">
    <property type="entry name" value="ZF_RING_2"/>
    <property type="match status" value="1"/>
</dbReference>
<keyword evidence="9" id="KW-1185">Reference proteome</keyword>
<dbReference type="InterPro" id="IPR013083">
    <property type="entry name" value="Znf_RING/FYVE/PHD"/>
</dbReference>
<evidence type="ECO:0000259" key="6">
    <source>
        <dbReference type="PROSITE" id="PS50089"/>
    </source>
</evidence>
<dbReference type="InterPro" id="IPR001841">
    <property type="entry name" value="Znf_RING"/>
</dbReference>
<dbReference type="Pfam" id="PF02176">
    <property type="entry name" value="zf-TRAF"/>
    <property type="match status" value="1"/>
</dbReference>
<proteinExistence type="predicted"/>
<feature type="domain" description="TRAF-type" evidence="7">
    <location>
        <begin position="97"/>
        <end position="164"/>
    </location>
</feature>
<evidence type="ECO:0000256" key="5">
    <source>
        <dbReference type="SAM" id="Coils"/>
    </source>
</evidence>
<dbReference type="Gene3D" id="3.30.40.10">
    <property type="entry name" value="Zinc/RING finger domain, C3HC4 (zinc finger)"/>
    <property type="match status" value="2"/>
</dbReference>
<evidence type="ECO:0000313" key="9">
    <source>
        <dbReference type="Proteomes" id="UP000053989"/>
    </source>
</evidence>
<dbReference type="PANTHER" id="PTHR10131:SF94">
    <property type="entry name" value="TNF RECEPTOR-ASSOCIATED FACTOR 4"/>
    <property type="match status" value="1"/>
</dbReference>
<dbReference type="InterPro" id="IPR001293">
    <property type="entry name" value="Znf_TRAF"/>
</dbReference>
<dbReference type="PROSITE" id="PS00518">
    <property type="entry name" value="ZF_RING_1"/>
    <property type="match status" value="1"/>
</dbReference>
<dbReference type="AlphaFoldDB" id="A0A0C3A5V0"/>
<evidence type="ECO:0000256" key="4">
    <source>
        <dbReference type="PROSITE-ProRule" id="PRU00207"/>
    </source>
</evidence>
<protein>
    <recommendedName>
        <fullName evidence="10">RING-type domain-containing protein</fullName>
    </recommendedName>
</protein>
<dbReference type="InterPro" id="IPR017907">
    <property type="entry name" value="Znf_RING_CS"/>
</dbReference>
<dbReference type="InParanoid" id="A0A0C3A5V0"/>
<feature type="zinc finger region" description="TRAF-type" evidence="4">
    <location>
        <begin position="97"/>
        <end position="164"/>
    </location>
</feature>
<feature type="domain" description="RING-type" evidence="6">
    <location>
        <begin position="14"/>
        <end position="53"/>
    </location>
</feature>
<feature type="coiled-coil region" evidence="5">
    <location>
        <begin position="197"/>
        <end position="224"/>
    </location>
</feature>
<dbReference type="PROSITE" id="PS50145">
    <property type="entry name" value="ZF_TRAF"/>
    <property type="match status" value="1"/>
</dbReference>
<dbReference type="Pfam" id="PF13923">
    <property type="entry name" value="zf-C3HC4_2"/>
    <property type="match status" value="1"/>
</dbReference>
<evidence type="ECO:0008006" key="10">
    <source>
        <dbReference type="Google" id="ProtNLM"/>
    </source>
</evidence>
<organism evidence="8 9">
    <name type="scientific">Scleroderma citrinum Foug A</name>
    <dbReference type="NCBI Taxonomy" id="1036808"/>
    <lineage>
        <taxon>Eukaryota</taxon>
        <taxon>Fungi</taxon>
        <taxon>Dikarya</taxon>
        <taxon>Basidiomycota</taxon>
        <taxon>Agaricomycotina</taxon>
        <taxon>Agaricomycetes</taxon>
        <taxon>Agaricomycetidae</taxon>
        <taxon>Boletales</taxon>
        <taxon>Sclerodermatineae</taxon>
        <taxon>Sclerodermataceae</taxon>
        <taxon>Scleroderma</taxon>
    </lineage>
</organism>
<reference evidence="8 9" key="1">
    <citation type="submission" date="2014-04" db="EMBL/GenBank/DDBJ databases">
        <authorList>
            <consortium name="DOE Joint Genome Institute"/>
            <person name="Kuo A."/>
            <person name="Kohler A."/>
            <person name="Nagy L.G."/>
            <person name="Floudas D."/>
            <person name="Copeland A."/>
            <person name="Barry K.W."/>
            <person name="Cichocki N."/>
            <person name="Veneault-Fourrey C."/>
            <person name="LaButti K."/>
            <person name="Lindquist E.A."/>
            <person name="Lipzen A."/>
            <person name="Lundell T."/>
            <person name="Morin E."/>
            <person name="Murat C."/>
            <person name="Sun H."/>
            <person name="Tunlid A."/>
            <person name="Henrissat B."/>
            <person name="Grigoriev I.V."/>
            <person name="Hibbett D.S."/>
            <person name="Martin F."/>
            <person name="Nordberg H.P."/>
            <person name="Cantor M.N."/>
            <person name="Hua S.X."/>
        </authorList>
    </citation>
    <scope>NUCLEOTIDE SEQUENCE [LARGE SCALE GENOMIC DNA]</scope>
    <source>
        <strain evidence="8 9">Foug A</strain>
    </source>
</reference>
<dbReference type="SUPFAM" id="SSF57850">
    <property type="entry name" value="RING/U-box"/>
    <property type="match status" value="1"/>
</dbReference>
<evidence type="ECO:0000256" key="3">
    <source>
        <dbReference type="ARBA" id="ARBA00022833"/>
    </source>
</evidence>
<dbReference type="OrthoDB" id="1630758at2759"/>
<keyword evidence="3 4" id="KW-0862">Zinc</keyword>
<dbReference type="HOGENOM" id="CLU_019709_0_0_1"/>
<evidence type="ECO:0000256" key="2">
    <source>
        <dbReference type="ARBA" id="ARBA00022771"/>
    </source>
</evidence>